<keyword evidence="5" id="KW-1185">Reference proteome</keyword>
<dbReference type="PANTHER" id="PTHR30328">
    <property type="entry name" value="TRANSCRIPTIONAL REPRESSOR"/>
    <property type="match status" value="1"/>
</dbReference>
<evidence type="ECO:0000256" key="1">
    <source>
        <dbReference type="ARBA" id="ARBA00023125"/>
    </source>
</evidence>
<accession>A0AAX3BD29</accession>
<feature type="DNA-binding region" description="H-T-H motif" evidence="2">
    <location>
        <begin position="29"/>
        <end position="48"/>
    </location>
</feature>
<feature type="domain" description="HTH tetR-type" evidence="3">
    <location>
        <begin position="6"/>
        <end position="66"/>
    </location>
</feature>
<gene>
    <name evidence="4" type="ORF">KDW03_10035</name>
</gene>
<dbReference type="PROSITE" id="PS01081">
    <property type="entry name" value="HTH_TETR_1"/>
    <property type="match status" value="1"/>
</dbReference>
<dbReference type="Gene3D" id="1.10.357.10">
    <property type="entry name" value="Tetracycline Repressor, domain 2"/>
    <property type="match status" value="1"/>
</dbReference>
<dbReference type="InterPro" id="IPR009057">
    <property type="entry name" value="Homeodomain-like_sf"/>
</dbReference>
<dbReference type="PANTHER" id="PTHR30328:SF54">
    <property type="entry name" value="HTH-TYPE TRANSCRIPTIONAL REPRESSOR SCO4008"/>
    <property type="match status" value="1"/>
</dbReference>
<dbReference type="EMBL" id="CP073355">
    <property type="protein sequence ID" value="URA09811.1"/>
    <property type="molecule type" value="Genomic_DNA"/>
</dbReference>
<dbReference type="GO" id="GO:0003677">
    <property type="term" value="F:DNA binding"/>
    <property type="evidence" value="ECO:0007669"/>
    <property type="project" value="UniProtKB-UniRule"/>
</dbReference>
<name>A0AAX3BD29_9SPIR</name>
<evidence type="ECO:0000313" key="4">
    <source>
        <dbReference type="EMBL" id="URA09811.1"/>
    </source>
</evidence>
<keyword evidence="1 2" id="KW-0238">DNA-binding</keyword>
<dbReference type="KEGG" id="taqu:KDW03_10035"/>
<dbReference type="AlphaFoldDB" id="A0AAX3BD29"/>
<sequence>MGKAPLAPKEKILQTAVELFAKKGFDGTSVDEIAHLAQVNKAMIYYYFSSKDELLSFIIRKSIHDFNSIIDRMDLKSCHTLLEMIRRFVSAGIQYIDENTQLIKIFQRESMNSQSRWELSIIHTIGTIFERVEQIIRQRYQNICDIGMVEQIIVINLIIGYLNIRDKLSSEESHDQEIKEIVKERYIEKVSQMIYSMISQGEGKNHE</sequence>
<dbReference type="InterPro" id="IPR023772">
    <property type="entry name" value="DNA-bd_HTH_TetR-type_CS"/>
</dbReference>
<reference evidence="4" key="2">
    <citation type="submission" date="2022-06" db="EMBL/GenBank/DDBJ databases">
        <title>Thermospira aquatica gen. nov., sp. nov.</title>
        <authorList>
            <person name="Ben Ali Gam Z."/>
            <person name="Labat M."/>
        </authorList>
    </citation>
    <scope>NUCLEOTIDE SEQUENCE</scope>
    <source>
        <strain evidence="4">F1F22</strain>
    </source>
</reference>
<protein>
    <submittedName>
        <fullName evidence="4">TetR/AcrR family transcriptional regulator</fullName>
    </submittedName>
</protein>
<dbReference type="RefSeq" id="WP_271434945.1">
    <property type="nucleotide sequence ID" value="NZ_CP073355.1"/>
</dbReference>
<dbReference type="InterPro" id="IPR050109">
    <property type="entry name" value="HTH-type_TetR-like_transc_reg"/>
</dbReference>
<organism evidence="4 5">
    <name type="scientific">Thermospira aquatica</name>
    <dbReference type="NCBI Taxonomy" id="2828656"/>
    <lineage>
        <taxon>Bacteria</taxon>
        <taxon>Pseudomonadati</taxon>
        <taxon>Spirochaetota</taxon>
        <taxon>Spirochaetia</taxon>
        <taxon>Brevinematales</taxon>
        <taxon>Thermospiraceae</taxon>
        <taxon>Thermospira</taxon>
    </lineage>
</organism>
<evidence type="ECO:0000259" key="3">
    <source>
        <dbReference type="PROSITE" id="PS50977"/>
    </source>
</evidence>
<reference evidence="4" key="1">
    <citation type="submission" date="2021-04" db="EMBL/GenBank/DDBJ databases">
        <authorList>
            <person name="Postec A."/>
        </authorList>
    </citation>
    <scope>NUCLEOTIDE SEQUENCE</scope>
    <source>
        <strain evidence="4">F1F22</strain>
    </source>
</reference>
<dbReference type="Proteomes" id="UP001056539">
    <property type="component" value="Chromosome"/>
</dbReference>
<dbReference type="PRINTS" id="PR00455">
    <property type="entry name" value="HTHTETR"/>
</dbReference>
<dbReference type="PROSITE" id="PS50977">
    <property type="entry name" value="HTH_TETR_2"/>
    <property type="match status" value="1"/>
</dbReference>
<dbReference type="Pfam" id="PF00440">
    <property type="entry name" value="TetR_N"/>
    <property type="match status" value="1"/>
</dbReference>
<dbReference type="InterPro" id="IPR001647">
    <property type="entry name" value="HTH_TetR"/>
</dbReference>
<evidence type="ECO:0000313" key="5">
    <source>
        <dbReference type="Proteomes" id="UP001056539"/>
    </source>
</evidence>
<evidence type="ECO:0000256" key="2">
    <source>
        <dbReference type="PROSITE-ProRule" id="PRU00335"/>
    </source>
</evidence>
<proteinExistence type="predicted"/>
<dbReference type="SUPFAM" id="SSF46689">
    <property type="entry name" value="Homeodomain-like"/>
    <property type="match status" value="1"/>
</dbReference>